<comment type="subcellular location">
    <subcellularLocation>
        <location evidence="1 5">Cytoplasm</location>
    </subcellularLocation>
</comment>
<comment type="caution">
    <text evidence="9">The sequence shown here is derived from an EMBL/GenBank/DDBJ whole genome shotgun (WGS) entry which is preliminary data.</text>
</comment>
<dbReference type="Gene3D" id="1.10.10.10">
    <property type="entry name" value="Winged helix-like DNA-binding domain superfamily/Winged helix DNA-binding domain"/>
    <property type="match status" value="3"/>
</dbReference>
<name>A0A7V0T758_UNCW3</name>
<reference evidence="9" key="1">
    <citation type="journal article" date="2020" name="mSystems">
        <title>Genome- and Community-Level Interaction Insights into Carbon Utilization and Element Cycling Functions of Hydrothermarchaeota in Hydrothermal Sediment.</title>
        <authorList>
            <person name="Zhou Z."/>
            <person name="Liu Y."/>
            <person name="Xu W."/>
            <person name="Pan J."/>
            <person name="Luo Z.H."/>
            <person name="Li M."/>
        </authorList>
    </citation>
    <scope>NUCLEOTIDE SEQUENCE [LARGE SCALE GENOMIC DNA]</scope>
    <source>
        <strain evidence="9">SpSt-1182</strain>
    </source>
</reference>
<proteinExistence type="inferred from homology"/>
<feature type="domain" description="RecX third three-helical" evidence="7">
    <location>
        <begin position="153"/>
        <end position="199"/>
    </location>
</feature>
<dbReference type="InterPro" id="IPR036388">
    <property type="entry name" value="WH-like_DNA-bd_sf"/>
</dbReference>
<dbReference type="Pfam" id="PF21981">
    <property type="entry name" value="RecX_HTH3"/>
    <property type="match status" value="1"/>
</dbReference>
<evidence type="ECO:0000256" key="1">
    <source>
        <dbReference type="ARBA" id="ARBA00004496"/>
    </source>
</evidence>
<keyword evidence="4 5" id="KW-0963">Cytoplasm</keyword>
<gene>
    <name evidence="5" type="primary">recX</name>
    <name evidence="9" type="ORF">ENN51_09100</name>
</gene>
<evidence type="ECO:0000313" key="9">
    <source>
        <dbReference type="EMBL" id="HDR00423.1"/>
    </source>
</evidence>
<evidence type="ECO:0000256" key="3">
    <source>
        <dbReference type="ARBA" id="ARBA00018111"/>
    </source>
</evidence>
<evidence type="ECO:0000256" key="5">
    <source>
        <dbReference type="HAMAP-Rule" id="MF_01114"/>
    </source>
</evidence>
<protein>
    <recommendedName>
        <fullName evidence="3 5">Regulatory protein RecX</fullName>
    </recommendedName>
</protein>
<comment type="similarity">
    <text evidence="2 5">Belongs to the RecX family.</text>
</comment>
<accession>A0A7V0T758</accession>
<feature type="domain" description="RecX first three-helical" evidence="8">
    <location>
        <begin position="61"/>
        <end position="100"/>
    </location>
</feature>
<dbReference type="InterPro" id="IPR003783">
    <property type="entry name" value="Regulatory_RecX"/>
</dbReference>
<feature type="domain" description="RecX second three-helical" evidence="6">
    <location>
        <begin position="107"/>
        <end position="148"/>
    </location>
</feature>
<evidence type="ECO:0000256" key="4">
    <source>
        <dbReference type="ARBA" id="ARBA00022490"/>
    </source>
</evidence>
<organism evidence="9">
    <name type="scientific">candidate division WOR-3 bacterium</name>
    <dbReference type="NCBI Taxonomy" id="2052148"/>
    <lineage>
        <taxon>Bacteria</taxon>
        <taxon>Bacteria division WOR-3</taxon>
    </lineage>
</organism>
<dbReference type="PANTHER" id="PTHR33602:SF1">
    <property type="entry name" value="REGULATORY PROTEIN RECX FAMILY PROTEIN"/>
    <property type="match status" value="1"/>
</dbReference>
<dbReference type="Pfam" id="PF21982">
    <property type="entry name" value="RecX_HTH1"/>
    <property type="match status" value="1"/>
</dbReference>
<evidence type="ECO:0000259" key="6">
    <source>
        <dbReference type="Pfam" id="PF02631"/>
    </source>
</evidence>
<dbReference type="GO" id="GO:0005737">
    <property type="term" value="C:cytoplasm"/>
    <property type="evidence" value="ECO:0007669"/>
    <property type="project" value="UniProtKB-SubCell"/>
</dbReference>
<dbReference type="EMBL" id="DSBX01000350">
    <property type="protein sequence ID" value="HDR00423.1"/>
    <property type="molecule type" value="Genomic_DNA"/>
</dbReference>
<dbReference type="Pfam" id="PF02631">
    <property type="entry name" value="RecX_HTH2"/>
    <property type="match status" value="1"/>
</dbReference>
<evidence type="ECO:0000259" key="8">
    <source>
        <dbReference type="Pfam" id="PF21982"/>
    </source>
</evidence>
<dbReference type="AlphaFoldDB" id="A0A7V0T758"/>
<dbReference type="Proteomes" id="UP000885672">
    <property type="component" value="Unassembled WGS sequence"/>
</dbReference>
<dbReference type="HAMAP" id="MF_01114">
    <property type="entry name" value="RecX"/>
    <property type="match status" value="1"/>
</dbReference>
<dbReference type="InterPro" id="IPR053924">
    <property type="entry name" value="RecX_HTH_2nd"/>
</dbReference>
<comment type="function">
    <text evidence="5">Modulates RecA activity.</text>
</comment>
<dbReference type="GO" id="GO:0006282">
    <property type="term" value="P:regulation of DNA repair"/>
    <property type="evidence" value="ECO:0007669"/>
    <property type="project" value="UniProtKB-UniRule"/>
</dbReference>
<evidence type="ECO:0000256" key="2">
    <source>
        <dbReference type="ARBA" id="ARBA00009695"/>
    </source>
</evidence>
<dbReference type="InterPro" id="IPR053926">
    <property type="entry name" value="RecX_HTH_1st"/>
</dbReference>
<dbReference type="InterPro" id="IPR053925">
    <property type="entry name" value="RecX_HTH_3rd"/>
</dbReference>
<sequence length="205" mass="23856">MKLTRLEPQRRSKRRVSVFLDGAYAFSLDEKTVSRLELAPGAELTEADVERIVRDEQLSRAKEYAALLLSYRARTEKEMQERLARKGFAPDIVAAAMARLRELKLLDDEQYARDFTRDRVTIGRKGKWNVRGELMKRGVERKTIEAALAEAPDELEVARELAAKYRRRHARLEPEVLRRRLYAMLARRGFTPDVIRQALEMPDED</sequence>
<evidence type="ECO:0000259" key="7">
    <source>
        <dbReference type="Pfam" id="PF21981"/>
    </source>
</evidence>
<dbReference type="PANTHER" id="PTHR33602">
    <property type="entry name" value="REGULATORY PROTEIN RECX FAMILY PROTEIN"/>
    <property type="match status" value="1"/>
</dbReference>